<evidence type="ECO:0000256" key="8">
    <source>
        <dbReference type="ARBA" id="ARBA00023170"/>
    </source>
</evidence>
<keyword evidence="13" id="KW-0732">Signal</keyword>
<evidence type="ECO:0000256" key="1">
    <source>
        <dbReference type="ARBA" id="ARBA00004571"/>
    </source>
</evidence>
<keyword evidence="5 10" id="KW-0812">Transmembrane</keyword>
<dbReference type="Gene3D" id="2.170.130.10">
    <property type="entry name" value="TonB-dependent receptor, plug domain"/>
    <property type="match status" value="1"/>
</dbReference>
<evidence type="ECO:0000256" key="3">
    <source>
        <dbReference type="ARBA" id="ARBA00022448"/>
    </source>
</evidence>
<comment type="caution">
    <text evidence="16">The sequence shown here is derived from an EMBL/GenBank/DDBJ whole genome shotgun (WGS) entry which is preliminary data.</text>
</comment>
<gene>
    <name evidence="16" type="ORF">AACH11_19835</name>
</gene>
<dbReference type="Pfam" id="PF07715">
    <property type="entry name" value="Plug"/>
    <property type="match status" value="1"/>
</dbReference>
<name>A0ABU9BFC7_9BURK</name>
<dbReference type="InterPro" id="IPR010105">
    <property type="entry name" value="TonB_sidphr_rcpt"/>
</dbReference>
<comment type="subcellular location">
    <subcellularLocation>
        <location evidence="1 10">Cell outer membrane</location>
        <topology evidence="1 10">Multi-pass membrane protein</topology>
    </subcellularLocation>
</comment>
<keyword evidence="9 10" id="KW-0998">Cell outer membrane</keyword>
<keyword evidence="17" id="KW-1185">Reference proteome</keyword>
<evidence type="ECO:0000256" key="11">
    <source>
        <dbReference type="RuleBase" id="RU003357"/>
    </source>
</evidence>
<protein>
    <submittedName>
        <fullName evidence="16">TonB-dependent receptor</fullName>
    </submittedName>
</protein>
<dbReference type="InterPro" id="IPR039426">
    <property type="entry name" value="TonB-dep_rcpt-like"/>
</dbReference>
<dbReference type="RefSeq" id="WP_341376004.1">
    <property type="nucleotide sequence ID" value="NZ_JBBUTF010000021.1"/>
</dbReference>
<evidence type="ECO:0000313" key="16">
    <source>
        <dbReference type="EMBL" id="MEK8028218.1"/>
    </source>
</evidence>
<dbReference type="Pfam" id="PF00593">
    <property type="entry name" value="TonB_dep_Rec_b-barrel"/>
    <property type="match status" value="1"/>
</dbReference>
<feature type="chain" id="PRO_5046552781" evidence="13">
    <location>
        <begin position="50"/>
        <end position="762"/>
    </location>
</feature>
<dbReference type="NCBIfam" id="TIGR01783">
    <property type="entry name" value="TonB-siderophor"/>
    <property type="match status" value="1"/>
</dbReference>
<accession>A0ABU9BFC7</accession>
<dbReference type="PROSITE" id="PS52016">
    <property type="entry name" value="TONB_DEPENDENT_REC_3"/>
    <property type="match status" value="1"/>
</dbReference>
<evidence type="ECO:0000259" key="15">
    <source>
        <dbReference type="Pfam" id="PF07715"/>
    </source>
</evidence>
<dbReference type="Gene3D" id="2.40.170.20">
    <property type="entry name" value="TonB-dependent receptor, beta-barrel domain"/>
    <property type="match status" value="1"/>
</dbReference>
<dbReference type="InterPro" id="IPR036942">
    <property type="entry name" value="Beta-barrel_TonB_sf"/>
</dbReference>
<dbReference type="EMBL" id="JBBUTF010000021">
    <property type="protein sequence ID" value="MEK8028218.1"/>
    <property type="molecule type" value="Genomic_DNA"/>
</dbReference>
<sequence length="762" mass="80018">MNRPVRPSAFPVRQPLAPRAPAGRPVLRPVARAAHGLCGLLLTTGAALAQTQTPSTSPAGDGAAAAVPASAASATSAAAAAARRPEATAQLQALKVKARREAADDLPPAQAGGMAATGARLGLLGNQDVRDTPFAVTSYTAQLIEDQQARTVADVLQNDPSVRFTTSGGHTQENYRLRGFDVHNSDVAFNGQYGLAPLGSSTLEFVERVEVLRGPSAMFTGMAPSGGIGGVVNLVPKRAGDTPLARVRLSHETGSQLGTALDLGRRFGEDQAFGVRVNAAYSDGGTPLQGQDRTRRLLSAALDYRKAGLTASLDLYDSQQSFAGGTPAMYGFATANLPAVPDPTVNVLKGAAGRFSNQGAVARAEYAFNAGLSAFASVGARRYTHQGFISGTHAHSVQADGSAQVRGVAQRAYDDSETAELGARLNLQTGPVRHALVVQASRLGLEAGSLVNVTAMQASNIYTPVTPTLPALPTGDIPRTSQATLSSLALVDTMSLLQDRLSVTLGLREQQVKQLNYDERALTPALGVVVKPWGESISLYGNHVQGLSQGGTVSDVNATNHGHQFAPYKTTQQELGLKWQAGPMLHTASVFQIEVPTMMSTGPSSSPTYTDGAETRMRGLEWSSSGALTPVLHVVGGASWLHSALTATQGGVNQGKEAFGVPRWQGNLALQWATPVPGLQLQARGVATSSVYLNNANTWQLPGWGRLDLGASYDTRVAARKLVLRLNVDNVLDRHYWSGSFAETRATLAEGRVIRTSATMDF</sequence>
<feature type="domain" description="TonB-dependent receptor plug" evidence="15">
    <location>
        <begin position="129"/>
        <end position="227"/>
    </location>
</feature>
<keyword evidence="4 10" id="KW-1134">Transmembrane beta strand</keyword>
<dbReference type="InterPro" id="IPR037066">
    <property type="entry name" value="Plug_dom_sf"/>
</dbReference>
<keyword evidence="3 10" id="KW-0813">Transport</keyword>
<dbReference type="Proteomes" id="UP001368500">
    <property type="component" value="Unassembled WGS sequence"/>
</dbReference>
<evidence type="ECO:0000256" key="2">
    <source>
        <dbReference type="ARBA" id="ARBA00009810"/>
    </source>
</evidence>
<evidence type="ECO:0000256" key="9">
    <source>
        <dbReference type="ARBA" id="ARBA00023237"/>
    </source>
</evidence>
<keyword evidence="7 10" id="KW-0472">Membrane</keyword>
<evidence type="ECO:0000256" key="12">
    <source>
        <dbReference type="SAM" id="MobiDB-lite"/>
    </source>
</evidence>
<dbReference type="SUPFAM" id="SSF56935">
    <property type="entry name" value="Porins"/>
    <property type="match status" value="1"/>
</dbReference>
<dbReference type="InterPro" id="IPR000531">
    <property type="entry name" value="Beta-barrel_TonB"/>
</dbReference>
<evidence type="ECO:0000256" key="7">
    <source>
        <dbReference type="ARBA" id="ARBA00023136"/>
    </source>
</evidence>
<evidence type="ECO:0000256" key="13">
    <source>
        <dbReference type="SAM" id="SignalP"/>
    </source>
</evidence>
<dbReference type="PANTHER" id="PTHR32552">
    <property type="entry name" value="FERRICHROME IRON RECEPTOR-RELATED"/>
    <property type="match status" value="1"/>
</dbReference>
<feature type="signal peptide" evidence="13">
    <location>
        <begin position="1"/>
        <end position="49"/>
    </location>
</feature>
<dbReference type="InterPro" id="IPR012910">
    <property type="entry name" value="Plug_dom"/>
</dbReference>
<feature type="domain" description="TonB-dependent receptor-like beta-barrel" evidence="14">
    <location>
        <begin position="314"/>
        <end position="731"/>
    </location>
</feature>
<comment type="similarity">
    <text evidence="2 10 11">Belongs to the TonB-dependent receptor family.</text>
</comment>
<evidence type="ECO:0000259" key="14">
    <source>
        <dbReference type="Pfam" id="PF00593"/>
    </source>
</evidence>
<dbReference type="CDD" id="cd01347">
    <property type="entry name" value="ligand_gated_channel"/>
    <property type="match status" value="1"/>
</dbReference>
<keyword evidence="8 16" id="KW-0675">Receptor</keyword>
<organism evidence="16 17">
    <name type="scientific">Pseudaquabacterium rugosum</name>
    <dbReference type="NCBI Taxonomy" id="2984194"/>
    <lineage>
        <taxon>Bacteria</taxon>
        <taxon>Pseudomonadati</taxon>
        <taxon>Pseudomonadota</taxon>
        <taxon>Betaproteobacteria</taxon>
        <taxon>Burkholderiales</taxon>
        <taxon>Sphaerotilaceae</taxon>
        <taxon>Pseudaquabacterium</taxon>
    </lineage>
</organism>
<proteinExistence type="inferred from homology"/>
<evidence type="ECO:0000256" key="6">
    <source>
        <dbReference type="ARBA" id="ARBA00023077"/>
    </source>
</evidence>
<evidence type="ECO:0000256" key="5">
    <source>
        <dbReference type="ARBA" id="ARBA00022692"/>
    </source>
</evidence>
<evidence type="ECO:0000313" key="17">
    <source>
        <dbReference type="Proteomes" id="UP001368500"/>
    </source>
</evidence>
<keyword evidence="6 11" id="KW-0798">TonB box</keyword>
<feature type="region of interest" description="Disordered" evidence="12">
    <location>
        <begin position="1"/>
        <end position="23"/>
    </location>
</feature>
<dbReference type="PANTHER" id="PTHR32552:SF82">
    <property type="entry name" value="FCUA PROTEIN"/>
    <property type="match status" value="1"/>
</dbReference>
<evidence type="ECO:0000256" key="4">
    <source>
        <dbReference type="ARBA" id="ARBA00022452"/>
    </source>
</evidence>
<reference evidence="16 17" key="1">
    <citation type="submission" date="2024-04" db="EMBL/GenBank/DDBJ databases">
        <title>Novel species of the genus Ideonella isolated from streams.</title>
        <authorList>
            <person name="Lu H."/>
        </authorList>
    </citation>
    <scope>NUCLEOTIDE SEQUENCE [LARGE SCALE GENOMIC DNA]</scope>
    <source>
        <strain evidence="16 17">BYS139W</strain>
    </source>
</reference>
<evidence type="ECO:0000256" key="10">
    <source>
        <dbReference type="PROSITE-ProRule" id="PRU01360"/>
    </source>
</evidence>